<dbReference type="EMBL" id="RFFG01000057">
    <property type="protein sequence ID" value="RMI40221.1"/>
    <property type="molecule type" value="Genomic_DNA"/>
</dbReference>
<keyword evidence="2" id="KW-0472">Membrane</keyword>
<feature type="region of interest" description="Disordered" evidence="1">
    <location>
        <begin position="1"/>
        <end position="21"/>
    </location>
</feature>
<dbReference type="Pfam" id="PF19803">
    <property type="entry name" value="DUF6286"/>
    <property type="match status" value="1"/>
</dbReference>
<keyword evidence="2" id="KW-0812">Transmembrane</keyword>
<accession>A0A3M2LRY8</accession>
<feature type="compositionally biased region" description="Low complexity" evidence="1">
    <location>
        <begin position="10"/>
        <end position="21"/>
    </location>
</feature>
<keyword evidence="5" id="KW-1185">Reference proteome</keyword>
<name>A0A3M2LRY8_9ACTN</name>
<protein>
    <recommendedName>
        <fullName evidence="3">DUF6286 domain-containing protein</fullName>
    </recommendedName>
</protein>
<feature type="transmembrane region" description="Helical" evidence="2">
    <location>
        <begin position="41"/>
        <end position="67"/>
    </location>
</feature>
<dbReference type="InterPro" id="IPR046253">
    <property type="entry name" value="DUF6286"/>
</dbReference>
<comment type="caution">
    <text evidence="4">The sequence shown here is derived from an EMBL/GenBank/DDBJ whole genome shotgun (WGS) entry which is preliminary data.</text>
</comment>
<evidence type="ECO:0000313" key="5">
    <source>
        <dbReference type="Proteomes" id="UP000282674"/>
    </source>
</evidence>
<keyword evidence="2" id="KW-1133">Transmembrane helix</keyword>
<gene>
    <name evidence="4" type="ORF">EBO15_27380</name>
</gene>
<evidence type="ECO:0000259" key="3">
    <source>
        <dbReference type="Pfam" id="PF19803"/>
    </source>
</evidence>
<feature type="domain" description="DUF6286" evidence="3">
    <location>
        <begin position="98"/>
        <end position="202"/>
    </location>
</feature>
<dbReference type="OrthoDB" id="3529404at2"/>
<dbReference type="Proteomes" id="UP000282674">
    <property type="component" value="Unassembled WGS sequence"/>
</dbReference>
<dbReference type="AlphaFoldDB" id="A0A3M2LRY8"/>
<evidence type="ECO:0000256" key="1">
    <source>
        <dbReference type="SAM" id="MobiDB-lite"/>
    </source>
</evidence>
<dbReference type="RefSeq" id="WP_122197327.1">
    <property type="nucleotide sequence ID" value="NZ_JBHSKC010000001.1"/>
</dbReference>
<sequence length="206" mass="21802">MTTRAGRSSAPGRAGVPVGRGTRAARVARSAFRPRRIVTSLVAAVVLTASGTIVAIEVFSTMGGHAARLVPYGRTEHWAQHAAWRSWGVLAVCAAVALVGVWFLLAGLVPGRPRVVPLRGDNRDLAMAVTPAGLRNALAAAAEDVEGASQAHVVLGRHKVRVSVHCPSHEVDAVKAQVRVSVQEKLNEVRPLAGYRVAVRARTRRG</sequence>
<reference evidence="4 5" key="1">
    <citation type="submission" date="2018-10" db="EMBL/GenBank/DDBJ databases">
        <title>Isolation from soil.</title>
        <authorList>
            <person name="Hu J."/>
        </authorList>
    </citation>
    <scope>NUCLEOTIDE SEQUENCE [LARGE SCALE GENOMIC DNA]</scope>
    <source>
        <strain evidence="4 5">NEAU-Ht49</strain>
    </source>
</reference>
<feature type="transmembrane region" description="Helical" evidence="2">
    <location>
        <begin position="87"/>
        <end position="109"/>
    </location>
</feature>
<organism evidence="4 5">
    <name type="scientific">Actinomadura harenae</name>
    <dbReference type="NCBI Taxonomy" id="2483351"/>
    <lineage>
        <taxon>Bacteria</taxon>
        <taxon>Bacillati</taxon>
        <taxon>Actinomycetota</taxon>
        <taxon>Actinomycetes</taxon>
        <taxon>Streptosporangiales</taxon>
        <taxon>Thermomonosporaceae</taxon>
        <taxon>Actinomadura</taxon>
    </lineage>
</organism>
<proteinExistence type="predicted"/>
<evidence type="ECO:0000313" key="4">
    <source>
        <dbReference type="EMBL" id="RMI40221.1"/>
    </source>
</evidence>
<evidence type="ECO:0000256" key="2">
    <source>
        <dbReference type="SAM" id="Phobius"/>
    </source>
</evidence>